<dbReference type="OrthoDB" id="118105at2759"/>
<dbReference type="Pfam" id="PF13843">
    <property type="entry name" value="DDE_Tnp_1_7"/>
    <property type="match status" value="1"/>
</dbReference>
<dbReference type="PANTHER" id="PTHR46599">
    <property type="entry name" value="PIGGYBAC TRANSPOSABLE ELEMENT-DERIVED PROTEIN 4"/>
    <property type="match status" value="1"/>
</dbReference>
<protein>
    <recommendedName>
        <fullName evidence="1">PiggyBac transposable element-derived protein domain-containing protein</fullName>
    </recommendedName>
</protein>
<proteinExistence type="predicted"/>
<feature type="domain" description="PiggyBac transposable element-derived protein" evidence="1">
    <location>
        <begin position="111"/>
        <end position="471"/>
    </location>
</feature>
<keyword evidence="3" id="KW-1185">Reference proteome</keyword>
<accession>A0A8S9WM12</accession>
<dbReference type="InterPro" id="IPR029526">
    <property type="entry name" value="PGBD"/>
</dbReference>
<dbReference type="PANTHER" id="PTHR46599:SF3">
    <property type="entry name" value="PIGGYBAC TRANSPOSABLE ELEMENT-DERIVED PROTEIN 4"/>
    <property type="match status" value="1"/>
</dbReference>
<organism evidence="2 3">
    <name type="scientific">Apolygus lucorum</name>
    <name type="common">Small green plant bug</name>
    <name type="synonym">Lygocoris lucorum</name>
    <dbReference type="NCBI Taxonomy" id="248454"/>
    <lineage>
        <taxon>Eukaryota</taxon>
        <taxon>Metazoa</taxon>
        <taxon>Ecdysozoa</taxon>
        <taxon>Arthropoda</taxon>
        <taxon>Hexapoda</taxon>
        <taxon>Insecta</taxon>
        <taxon>Pterygota</taxon>
        <taxon>Neoptera</taxon>
        <taxon>Paraneoptera</taxon>
        <taxon>Hemiptera</taxon>
        <taxon>Heteroptera</taxon>
        <taxon>Panheteroptera</taxon>
        <taxon>Cimicomorpha</taxon>
        <taxon>Miridae</taxon>
        <taxon>Mirini</taxon>
        <taxon>Apolygus</taxon>
    </lineage>
</organism>
<dbReference type="AlphaFoldDB" id="A0A8S9WM12"/>
<evidence type="ECO:0000313" key="2">
    <source>
        <dbReference type="EMBL" id="KAF6198130.1"/>
    </source>
</evidence>
<name>A0A8S9WM12_APOLU</name>
<reference evidence="2" key="1">
    <citation type="journal article" date="2021" name="Mol. Ecol. Resour.">
        <title>Apolygus lucorum genome provides insights into omnivorousness and mesophyll feeding.</title>
        <authorList>
            <person name="Liu Y."/>
            <person name="Liu H."/>
            <person name="Wang H."/>
            <person name="Huang T."/>
            <person name="Liu B."/>
            <person name="Yang B."/>
            <person name="Yin L."/>
            <person name="Li B."/>
            <person name="Zhang Y."/>
            <person name="Zhang S."/>
            <person name="Jiang F."/>
            <person name="Zhang X."/>
            <person name="Ren Y."/>
            <person name="Wang B."/>
            <person name="Wang S."/>
            <person name="Lu Y."/>
            <person name="Wu K."/>
            <person name="Fan W."/>
            <person name="Wang G."/>
        </authorList>
    </citation>
    <scope>NUCLEOTIDE SEQUENCE</scope>
    <source>
        <strain evidence="2">12Hb</strain>
    </source>
</reference>
<dbReference type="EMBL" id="WIXP02000016">
    <property type="protein sequence ID" value="KAF6198130.1"/>
    <property type="molecule type" value="Genomic_DNA"/>
</dbReference>
<comment type="caution">
    <text evidence="2">The sequence shown here is derived from an EMBL/GenBank/DDBJ whole genome shotgun (WGS) entry which is preliminary data.</text>
</comment>
<sequence>MIYFLAAQPCQIQPEAAAVDCGLPQDELVDSHCEEDQCSSDEGEPVIDTVFSVVDQPGCVNLMSASSGVVVREPADADSPDGYSWTSEDVTSQEIPFPWKPGLQCPMYPATPYDFFRCVIGKRFYMIFINQVNKCAFEMGVETKTPSRKKKPKSKTLVSQWKTLSEDQLEIWLAILIQMGGIQNPSFTHYWSSEIMHKSSFFSEVAMTKDRWLGIMQTLHFMGRPSGSEKTEPFFKAGPLVTCFNEQMKKLYVPDRELCVEEPVILWKGRLVPWGFLKDKKDATKLHTVSEPGGLILRFYTDKMDISDESAASKVVRRVLADFMDKGHSIFMARCYTGVDLCHELLSRQVHTTGPLLPTRKNIPERILTSNPQPENVVYTRSNHGVVVMKFTDNIDQYLFVSSEFNPFLLKSTYKSFSKLKPEAITAYDKFISGISNSYCHLSDYGAVLQHTTSHVRITIHLIEIAVYNAFVLYKKYSTNCLDFAAFRADLVRRLAGLKKSFKK</sequence>
<dbReference type="Proteomes" id="UP000466442">
    <property type="component" value="Linkage Group LG16"/>
</dbReference>
<evidence type="ECO:0000313" key="3">
    <source>
        <dbReference type="Proteomes" id="UP000466442"/>
    </source>
</evidence>
<gene>
    <name evidence="2" type="ORF">GE061_007877</name>
</gene>
<evidence type="ECO:0000259" key="1">
    <source>
        <dbReference type="Pfam" id="PF13843"/>
    </source>
</evidence>